<dbReference type="RefSeq" id="WP_109460845.1">
    <property type="nucleotide sequence ID" value="NZ_QFBC01000014.1"/>
</dbReference>
<reference evidence="1 2" key="1">
    <citation type="submission" date="2018-05" db="EMBL/GenBank/DDBJ databases">
        <title>The draft genome of strain NS-104.</title>
        <authorList>
            <person name="Hang P."/>
            <person name="Jiang J."/>
        </authorList>
    </citation>
    <scope>NUCLEOTIDE SEQUENCE [LARGE SCALE GENOMIC DNA]</scope>
    <source>
        <strain evidence="1 2">NS-104</strain>
    </source>
</reference>
<name>A0A2U2DK39_9HYPH</name>
<organism evidence="1 2">
    <name type="scientific">Metarhizobium album</name>
    <dbReference type="NCBI Taxonomy" id="2182425"/>
    <lineage>
        <taxon>Bacteria</taxon>
        <taxon>Pseudomonadati</taxon>
        <taxon>Pseudomonadota</taxon>
        <taxon>Alphaproteobacteria</taxon>
        <taxon>Hyphomicrobiales</taxon>
        <taxon>Rhizobiaceae</taxon>
        <taxon>Metarhizobium</taxon>
    </lineage>
</organism>
<sequence length="399" mass="44665">MRRFLLGGVACDESKDGFRDLLAQAYRDKIRPLCLCCEPAVPMYIADIGDQLLIKRMPLTGGKHDATCPSYEPPYELSGLGPLMGGAIKLDPMAGTAALKLDFSLSKRGAAAKSDSEAHPADSVRNEAKKLSLRGLLHFLWHESGLTEWTAHWSGKRHWWQVYHHLSEAAGLMEVRGEALAERLFVPEPFRAEDKVAIEQRRAQKLAPLFQAATGPKKLMVLVSEIKEFAEARNGRQLVIKHMPGFRLYLEEPAWRSLQRRFEAELTLWQSGERSHLMAIMTIGGTAAGIVTVNEIALMTVTEQWLPIENAYEQQLVERVARLRSKSLKGLRFNLARSQPLADVILLEAKPPCALYLIPPDAAEDFETALSEMIEARPDLAAWIWRVSDGEMPPLPSLR</sequence>
<gene>
    <name evidence="1" type="ORF">DEM27_24360</name>
</gene>
<dbReference type="EMBL" id="QFBC01000014">
    <property type="protein sequence ID" value="PWE53677.1"/>
    <property type="molecule type" value="Genomic_DNA"/>
</dbReference>
<dbReference type="AlphaFoldDB" id="A0A2U2DK39"/>
<dbReference type="Pfam" id="PF06666">
    <property type="entry name" value="DUF1173"/>
    <property type="match status" value="1"/>
</dbReference>
<protein>
    <recommendedName>
        <fullName evidence="3">DUF1173 domain-containing protein</fullName>
    </recommendedName>
</protein>
<dbReference type="InterPro" id="IPR009553">
    <property type="entry name" value="DUF1173"/>
</dbReference>
<keyword evidence="2" id="KW-1185">Reference proteome</keyword>
<evidence type="ECO:0008006" key="3">
    <source>
        <dbReference type="Google" id="ProtNLM"/>
    </source>
</evidence>
<comment type="caution">
    <text evidence="1">The sequence shown here is derived from an EMBL/GenBank/DDBJ whole genome shotgun (WGS) entry which is preliminary data.</text>
</comment>
<dbReference type="Proteomes" id="UP000245252">
    <property type="component" value="Unassembled WGS sequence"/>
</dbReference>
<evidence type="ECO:0000313" key="1">
    <source>
        <dbReference type="EMBL" id="PWE53677.1"/>
    </source>
</evidence>
<evidence type="ECO:0000313" key="2">
    <source>
        <dbReference type="Proteomes" id="UP000245252"/>
    </source>
</evidence>
<proteinExistence type="predicted"/>
<accession>A0A2U2DK39</accession>
<dbReference type="OrthoDB" id="7439415at2"/>